<name>A0ABY6CCX5_9HYPH</name>
<accession>A0ABY6CCX5</accession>
<keyword evidence="7 11" id="KW-0067">ATP-binding</keyword>
<keyword evidence="3" id="KW-1003">Cell membrane</keyword>
<dbReference type="Pfam" id="PF00005">
    <property type="entry name" value="ABC_tran"/>
    <property type="match status" value="1"/>
</dbReference>
<evidence type="ECO:0000313" key="11">
    <source>
        <dbReference type="EMBL" id="UXN69977.1"/>
    </source>
</evidence>
<evidence type="ECO:0000256" key="4">
    <source>
        <dbReference type="ARBA" id="ARBA00022519"/>
    </source>
</evidence>
<evidence type="ECO:0000313" key="12">
    <source>
        <dbReference type="Proteomes" id="UP001061862"/>
    </source>
</evidence>
<feature type="domain" description="ABC transporter" evidence="10">
    <location>
        <begin position="4"/>
        <end position="234"/>
    </location>
</feature>
<dbReference type="InterPro" id="IPR015855">
    <property type="entry name" value="ABC_transpr_MalK-like"/>
</dbReference>
<keyword evidence="8" id="KW-1278">Translocase</keyword>
<dbReference type="PROSITE" id="PS00211">
    <property type="entry name" value="ABC_TRANSPORTER_1"/>
    <property type="match status" value="1"/>
</dbReference>
<reference evidence="11 12" key="1">
    <citation type="submission" date="2022-09" db="EMBL/GenBank/DDBJ databases">
        <title>Interaction between co-microsymbionts with complementary sets of symbiotic genes in legume-rhizobium systems.</title>
        <authorList>
            <person name="Safronova V."/>
            <person name="Sazanova A."/>
            <person name="Afonin A."/>
            <person name="Chirak E."/>
        </authorList>
    </citation>
    <scope>NUCLEOTIDE SEQUENCE [LARGE SCALE GENOMIC DNA]</scope>
    <source>
        <strain evidence="11 12">A18/4-1</strain>
    </source>
</reference>
<dbReference type="PANTHER" id="PTHR43875:SF12">
    <property type="entry name" value="SN-GLYCEROL-3-PHOSPHATE IMPORT ATP-BINDING PROTEIN UGPC"/>
    <property type="match status" value="1"/>
</dbReference>
<dbReference type="InterPro" id="IPR040582">
    <property type="entry name" value="OB_MalK-like"/>
</dbReference>
<keyword evidence="9" id="KW-0472">Membrane</keyword>
<keyword evidence="2" id="KW-0813">Transport</keyword>
<dbReference type="CDD" id="cd03301">
    <property type="entry name" value="ABC_MalK_N"/>
    <property type="match status" value="1"/>
</dbReference>
<dbReference type="Proteomes" id="UP001061862">
    <property type="component" value="Chromosome"/>
</dbReference>
<dbReference type="SMART" id="SM00382">
    <property type="entry name" value="AAA"/>
    <property type="match status" value="1"/>
</dbReference>
<evidence type="ECO:0000256" key="3">
    <source>
        <dbReference type="ARBA" id="ARBA00022475"/>
    </source>
</evidence>
<evidence type="ECO:0000256" key="7">
    <source>
        <dbReference type="ARBA" id="ARBA00022840"/>
    </source>
</evidence>
<dbReference type="InterPro" id="IPR012340">
    <property type="entry name" value="NA-bd_OB-fold"/>
</dbReference>
<evidence type="ECO:0000259" key="10">
    <source>
        <dbReference type="PROSITE" id="PS50893"/>
    </source>
</evidence>
<sequence>MSAITLKSVKKRYQKSLVVHGVDAEIEQGEFVVILGPSGCGKSTLLRMIAGLEDITEGEILIGGTVVNKLEPRERGCAMVFQNYALYPHMSVAQNIGYALKVAGMPRAEREAKVAKVAKSVSLEPYLDRKPGELSGGQRQRVAMARAMVREPKVFLFDEPFSNLDAKLRVAMRAEVRNLHRSLGVTSVFVTHDQTEAMTLADRLIIMNSGVVEQIGKPSEVYHRPASRFVADFIGSPAMNLINGWFGEDGHFRHGKGGMIHLPSIASHVVSRDVALGVRPESVRRVAAGTKGALAAVVDYVEELGAARLIYADADGSRIVCVDDGNDALGTGMPIHFAIAEADLHLFDNTTGRRIETRPGQRAASDHLVTA</sequence>
<dbReference type="Gene3D" id="2.40.50.100">
    <property type="match status" value="1"/>
</dbReference>
<keyword evidence="6" id="KW-0547">Nucleotide-binding</keyword>
<proteinExistence type="inferred from homology"/>
<gene>
    <name evidence="11" type="primary">ugpC</name>
    <name evidence="11" type="ORF">N8A98_22685</name>
</gene>
<comment type="similarity">
    <text evidence="1">Belongs to the ABC transporter superfamily.</text>
</comment>
<dbReference type="InterPro" id="IPR003439">
    <property type="entry name" value="ABC_transporter-like_ATP-bd"/>
</dbReference>
<dbReference type="EMBL" id="CP104965">
    <property type="protein sequence ID" value="UXN69977.1"/>
    <property type="molecule type" value="Genomic_DNA"/>
</dbReference>
<dbReference type="GO" id="GO:0005524">
    <property type="term" value="F:ATP binding"/>
    <property type="evidence" value="ECO:0007669"/>
    <property type="project" value="UniProtKB-KW"/>
</dbReference>
<evidence type="ECO:0000256" key="6">
    <source>
        <dbReference type="ARBA" id="ARBA00022741"/>
    </source>
</evidence>
<keyword evidence="4" id="KW-0997">Cell inner membrane</keyword>
<protein>
    <submittedName>
        <fullName evidence="11">Sn-glycerol-3-phosphate ABC transporter ATP-binding protein UgpC</fullName>
    </submittedName>
</protein>
<dbReference type="SUPFAM" id="SSF52540">
    <property type="entry name" value="P-loop containing nucleoside triphosphate hydrolases"/>
    <property type="match status" value="1"/>
</dbReference>
<evidence type="ECO:0000256" key="9">
    <source>
        <dbReference type="ARBA" id="ARBA00023136"/>
    </source>
</evidence>
<dbReference type="PANTHER" id="PTHR43875">
    <property type="entry name" value="MALTODEXTRIN IMPORT ATP-BINDING PROTEIN MSMX"/>
    <property type="match status" value="1"/>
</dbReference>
<dbReference type="InterPro" id="IPR003593">
    <property type="entry name" value="AAA+_ATPase"/>
</dbReference>
<keyword evidence="5" id="KW-0762">Sugar transport</keyword>
<dbReference type="Gene3D" id="3.40.50.300">
    <property type="entry name" value="P-loop containing nucleotide triphosphate hydrolases"/>
    <property type="match status" value="1"/>
</dbReference>
<dbReference type="RefSeq" id="WP_262168719.1">
    <property type="nucleotide sequence ID" value="NZ_CP104965.1"/>
</dbReference>
<keyword evidence="12" id="KW-1185">Reference proteome</keyword>
<evidence type="ECO:0000256" key="5">
    <source>
        <dbReference type="ARBA" id="ARBA00022597"/>
    </source>
</evidence>
<dbReference type="Pfam" id="PF17912">
    <property type="entry name" value="OB_MalK"/>
    <property type="match status" value="1"/>
</dbReference>
<dbReference type="InterPro" id="IPR008995">
    <property type="entry name" value="Mo/tungstate-bd_C_term_dom"/>
</dbReference>
<dbReference type="PROSITE" id="PS50893">
    <property type="entry name" value="ABC_TRANSPORTER_2"/>
    <property type="match status" value="1"/>
</dbReference>
<dbReference type="NCBIfam" id="NF008653">
    <property type="entry name" value="PRK11650.1"/>
    <property type="match status" value="1"/>
</dbReference>
<dbReference type="Gene3D" id="2.40.50.140">
    <property type="entry name" value="Nucleic acid-binding proteins"/>
    <property type="match status" value="1"/>
</dbReference>
<dbReference type="InterPro" id="IPR017871">
    <property type="entry name" value="ABC_transporter-like_CS"/>
</dbReference>
<organism evidence="11 12">
    <name type="scientific">Devosia neptuniae</name>
    <dbReference type="NCBI Taxonomy" id="191302"/>
    <lineage>
        <taxon>Bacteria</taxon>
        <taxon>Pseudomonadati</taxon>
        <taxon>Pseudomonadota</taxon>
        <taxon>Alphaproteobacteria</taxon>
        <taxon>Hyphomicrobiales</taxon>
        <taxon>Devosiaceae</taxon>
        <taxon>Devosia</taxon>
    </lineage>
</organism>
<evidence type="ECO:0000256" key="8">
    <source>
        <dbReference type="ARBA" id="ARBA00022967"/>
    </source>
</evidence>
<dbReference type="InterPro" id="IPR027417">
    <property type="entry name" value="P-loop_NTPase"/>
</dbReference>
<dbReference type="SUPFAM" id="SSF50331">
    <property type="entry name" value="MOP-like"/>
    <property type="match status" value="1"/>
</dbReference>
<dbReference type="InterPro" id="IPR047641">
    <property type="entry name" value="ABC_transpr_MalK/UgpC-like"/>
</dbReference>
<evidence type="ECO:0000256" key="2">
    <source>
        <dbReference type="ARBA" id="ARBA00022448"/>
    </source>
</evidence>
<evidence type="ECO:0000256" key="1">
    <source>
        <dbReference type="ARBA" id="ARBA00005417"/>
    </source>
</evidence>